<dbReference type="OrthoDB" id="5307922at2759"/>
<reference evidence="5" key="1">
    <citation type="submission" date="2021-02" db="EMBL/GenBank/DDBJ databases">
        <authorList>
            <person name="Dougan E. K."/>
            <person name="Rhodes N."/>
            <person name="Thang M."/>
            <person name="Chan C."/>
        </authorList>
    </citation>
    <scope>NUCLEOTIDE SEQUENCE</scope>
</reference>
<organism evidence="5 6">
    <name type="scientific">Polarella glacialis</name>
    <name type="common">Dinoflagellate</name>
    <dbReference type="NCBI Taxonomy" id="89957"/>
    <lineage>
        <taxon>Eukaryota</taxon>
        <taxon>Sar</taxon>
        <taxon>Alveolata</taxon>
        <taxon>Dinophyceae</taxon>
        <taxon>Suessiales</taxon>
        <taxon>Suessiaceae</taxon>
        <taxon>Polarella</taxon>
    </lineage>
</organism>
<gene>
    <name evidence="5" type="ORF">PGLA1383_LOCUS37653</name>
</gene>
<proteinExistence type="inferred from homology"/>
<dbReference type="GO" id="GO:0016787">
    <property type="term" value="F:hydrolase activity"/>
    <property type="evidence" value="ECO:0007669"/>
    <property type="project" value="TreeGrafter"/>
</dbReference>
<dbReference type="Pfam" id="PF03088">
    <property type="entry name" value="Str_synth"/>
    <property type="match status" value="1"/>
</dbReference>
<evidence type="ECO:0000313" key="6">
    <source>
        <dbReference type="Proteomes" id="UP000654075"/>
    </source>
</evidence>
<keyword evidence="2" id="KW-0597">Phosphoprotein</keyword>
<evidence type="ECO:0000256" key="3">
    <source>
        <dbReference type="ARBA" id="ARBA00023180"/>
    </source>
</evidence>
<dbReference type="Pfam" id="PF20067">
    <property type="entry name" value="SSL_N"/>
    <property type="match status" value="1"/>
</dbReference>
<dbReference type="Gene3D" id="2.120.10.30">
    <property type="entry name" value="TolB, C-terminal domain"/>
    <property type="match status" value="1"/>
</dbReference>
<name>A0A813G0Y0_POLGL</name>
<dbReference type="SMR" id="A0A813G0Y0"/>
<evidence type="ECO:0000259" key="4">
    <source>
        <dbReference type="Pfam" id="PF03088"/>
    </source>
</evidence>
<accession>A0A813G0Y0</accession>
<dbReference type="OMA" id="YRITRYW"/>
<dbReference type="PANTHER" id="PTHR10426">
    <property type="entry name" value="STRICTOSIDINE SYNTHASE-RELATED"/>
    <property type="match status" value="1"/>
</dbReference>
<dbReference type="AlphaFoldDB" id="A0A813G0Y0"/>
<sequence length="373" mass="40009">MPAPYDAQTAVEIEPERLALLPGNELGSAFPPDLSGPFARNERLRAAKKLFVGQVFGSESVAVTPGGDLLMLDKFGFLHRAKPRGAPGSSDFELSQERPLYIGPGRPLGFHIVEEGAALLVCDSLKGLVRVDLATGTISILANRVTATGLPFHYANDLDVAADGTVYFTSSTAGTVALHPDGYYDTLRSYLLNLLSGDATGQLLSFDPVTREVRSLLGGIYYANGVAVSADGSFVAVVETNLCRVLRYWLTGPNKGSRDVLIDRLPGMPDGISRSAAGGFWIALVVPLSPLPRLLGPHRWLRQLASHIMVPLVPYLSKRWGCVIRIDSNGYPMESLMDPTGEHLSSVSAVTETADGMLFLGNLQGDFVSVLEL</sequence>
<evidence type="ECO:0000256" key="2">
    <source>
        <dbReference type="ARBA" id="ARBA00022553"/>
    </source>
</evidence>
<dbReference type="EMBL" id="CAJNNV010027320">
    <property type="protein sequence ID" value="CAE8620085.1"/>
    <property type="molecule type" value="Genomic_DNA"/>
</dbReference>
<keyword evidence="3" id="KW-0325">Glycoprotein</keyword>
<dbReference type="InterPro" id="IPR011042">
    <property type="entry name" value="6-blade_b-propeller_TolB-like"/>
</dbReference>
<dbReference type="Proteomes" id="UP000654075">
    <property type="component" value="Unassembled WGS sequence"/>
</dbReference>
<dbReference type="GO" id="GO:0012505">
    <property type="term" value="C:endomembrane system"/>
    <property type="evidence" value="ECO:0007669"/>
    <property type="project" value="TreeGrafter"/>
</dbReference>
<keyword evidence="6" id="KW-1185">Reference proteome</keyword>
<evidence type="ECO:0000313" key="5">
    <source>
        <dbReference type="EMBL" id="CAE8620085.1"/>
    </source>
</evidence>
<dbReference type="PANTHER" id="PTHR10426:SF88">
    <property type="entry name" value="ADIPOCYTE PLASMA MEMBRANE-ASSOCIATED PROTEIN HEMOMUCIN-RELATED"/>
    <property type="match status" value="1"/>
</dbReference>
<feature type="domain" description="Strictosidine synthase conserved region" evidence="4">
    <location>
        <begin position="156"/>
        <end position="252"/>
    </location>
</feature>
<evidence type="ECO:0000256" key="1">
    <source>
        <dbReference type="ARBA" id="ARBA00009191"/>
    </source>
</evidence>
<dbReference type="InterPro" id="IPR018119">
    <property type="entry name" value="Strictosidine_synth_cons-reg"/>
</dbReference>
<protein>
    <recommendedName>
        <fullName evidence="4">Strictosidine synthase conserved region domain-containing protein</fullName>
    </recommendedName>
</protein>
<comment type="caution">
    <text evidence="5">The sequence shown here is derived from an EMBL/GenBank/DDBJ whole genome shotgun (WGS) entry which is preliminary data.</text>
</comment>
<dbReference type="SUPFAM" id="SSF63829">
    <property type="entry name" value="Calcium-dependent phosphotriesterase"/>
    <property type="match status" value="1"/>
</dbReference>
<comment type="similarity">
    <text evidence="1">Belongs to the strictosidine synthase family.</text>
</comment>